<feature type="signal peptide" evidence="5">
    <location>
        <begin position="1"/>
        <end position="31"/>
    </location>
</feature>
<dbReference type="InterPro" id="IPR036937">
    <property type="entry name" value="Adhesion_dom_fimbrial_sf"/>
</dbReference>
<keyword evidence="4" id="KW-0281">Fimbrium</keyword>
<evidence type="ECO:0000256" key="3">
    <source>
        <dbReference type="ARBA" id="ARBA00022729"/>
    </source>
</evidence>
<sequence>MKKNLLSLATVAAFGVGFGIGMLVLAPAAHAADGQIDFSGSVVSSSCVVNGGAPNFTITLPPVSTQSLGETGKTAGRVPVPITLTNCTVGSKVRAHFDSGLTTKSIGRLAVDAGGAANVDLQLLNDGFTPVVAGAAPGAQNTSFIPVSGTGAADLQYYVEYFSTGAATAGAVKSRVMYSISYE</sequence>
<dbReference type="InterPro" id="IPR039458">
    <property type="entry name" value="FimA-like"/>
</dbReference>
<dbReference type="InterPro" id="IPR008966">
    <property type="entry name" value="Adhesion_dom_sf"/>
</dbReference>
<dbReference type="SUPFAM" id="SSF49401">
    <property type="entry name" value="Bacterial adhesins"/>
    <property type="match status" value="1"/>
</dbReference>
<evidence type="ECO:0000313" key="7">
    <source>
        <dbReference type="Proteomes" id="UP000326780"/>
    </source>
</evidence>
<organism evidence="6 7">
    <name type="scientific">Variovorax paradoxus</name>
    <dbReference type="NCBI Taxonomy" id="34073"/>
    <lineage>
        <taxon>Bacteria</taxon>
        <taxon>Pseudomonadati</taxon>
        <taxon>Pseudomonadota</taxon>
        <taxon>Betaproteobacteria</taxon>
        <taxon>Burkholderiales</taxon>
        <taxon>Comamonadaceae</taxon>
        <taxon>Variovorax</taxon>
    </lineage>
</organism>
<dbReference type="Pfam" id="PF16970">
    <property type="entry name" value="FimA"/>
    <property type="match status" value="1"/>
</dbReference>
<comment type="subcellular location">
    <subcellularLocation>
        <location evidence="1">Fimbrium</location>
    </subcellularLocation>
</comment>
<dbReference type="GO" id="GO:0009289">
    <property type="term" value="C:pilus"/>
    <property type="evidence" value="ECO:0007669"/>
    <property type="project" value="UniProtKB-SubCell"/>
</dbReference>
<dbReference type="PANTHER" id="PTHR33420">
    <property type="entry name" value="FIMBRIAL SUBUNIT ELFA-RELATED"/>
    <property type="match status" value="1"/>
</dbReference>
<dbReference type="InterPro" id="IPR050263">
    <property type="entry name" value="Bact_Fimbrial_Adh_Pro"/>
</dbReference>
<evidence type="ECO:0000256" key="5">
    <source>
        <dbReference type="SAM" id="SignalP"/>
    </source>
</evidence>
<evidence type="ECO:0000256" key="2">
    <source>
        <dbReference type="ARBA" id="ARBA00006671"/>
    </source>
</evidence>
<proteinExistence type="inferred from homology"/>
<dbReference type="PANTHER" id="PTHR33420:SF3">
    <property type="entry name" value="FIMBRIAL SUBUNIT ELFA"/>
    <property type="match status" value="1"/>
</dbReference>
<name>A0A5Q0M7I7_VARPD</name>
<accession>A0A5Q0M7I7</accession>
<reference evidence="6 7" key="1">
    <citation type="submission" date="2019-10" db="EMBL/GenBank/DDBJ databases">
        <title>Complete genome sequence of Variovorax paradoxus 5C-2.</title>
        <authorList>
            <person name="Gogoleva N.E."/>
            <person name="Balkin A.S."/>
        </authorList>
    </citation>
    <scope>NUCLEOTIDE SEQUENCE [LARGE SCALE GENOMIC DNA]</scope>
    <source>
        <strain evidence="6 7">5C-2</strain>
    </source>
</reference>
<evidence type="ECO:0000256" key="1">
    <source>
        <dbReference type="ARBA" id="ARBA00004561"/>
    </source>
</evidence>
<dbReference type="AlphaFoldDB" id="A0A5Q0M7I7"/>
<dbReference type="Proteomes" id="UP000326780">
    <property type="component" value="Chromosome"/>
</dbReference>
<keyword evidence="3 5" id="KW-0732">Signal</keyword>
<dbReference type="GO" id="GO:0043709">
    <property type="term" value="P:cell adhesion involved in single-species biofilm formation"/>
    <property type="evidence" value="ECO:0007669"/>
    <property type="project" value="TreeGrafter"/>
</dbReference>
<dbReference type="RefSeq" id="WP_153284166.1">
    <property type="nucleotide sequence ID" value="NZ_CP045644.1"/>
</dbReference>
<evidence type="ECO:0000313" key="6">
    <source>
        <dbReference type="EMBL" id="QFZ85601.1"/>
    </source>
</evidence>
<protein>
    <submittedName>
        <fullName evidence="6">Type 1 fimbrial protein</fullName>
    </submittedName>
</protein>
<gene>
    <name evidence="6" type="ORF">GFK26_23950</name>
</gene>
<dbReference type="EMBL" id="CP045644">
    <property type="protein sequence ID" value="QFZ85601.1"/>
    <property type="molecule type" value="Genomic_DNA"/>
</dbReference>
<feature type="chain" id="PRO_5024842863" evidence="5">
    <location>
        <begin position="32"/>
        <end position="183"/>
    </location>
</feature>
<dbReference type="Gene3D" id="2.60.40.1090">
    <property type="entry name" value="Fimbrial-type adhesion domain"/>
    <property type="match status" value="1"/>
</dbReference>
<evidence type="ECO:0000256" key="4">
    <source>
        <dbReference type="ARBA" id="ARBA00023263"/>
    </source>
</evidence>
<comment type="similarity">
    <text evidence="2">Belongs to the fimbrial protein family.</text>
</comment>